<evidence type="ECO:0000256" key="1">
    <source>
        <dbReference type="ARBA" id="ARBA00000085"/>
    </source>
</evidence>
<accession>A0ABT8KIL4</accession>
<dbReference type="EMBL" id="JAUJEA010000001">
    <property type="protein sequence ID" value="MDN5200542.1"/>
    <property type="molecule type" value="Genomic_DNA"/>
</dbReference>
<keyword evidence="9" id="KW-1133">Transmembrane helix</keyword>
<feature type="transmembrane region" description="Helical" evidence="9">
    <location>
        <begin position="16"/>
        <end position="35"/>
    </location>
</feature>
<name>A0ABT8KIL4_9BACT</name>
<keyword evidence="8" id="KW-0902">Two-component regulatory system</keyword>
<feature type="transmembrane region" description="Helical" evidence="9">
    <location>
        <begin position="160"/>
        <end position="182"/>
    </location>
</feature>
<dbReference type="Gene3D" id="3.30.565.10">
    <property type="entry name" value="Histidine kinase-like ATPase, C-terminal domain"/>
    <property type="match status" value="1"/>
</dbReference>
<dbReference type="InterPro" id="IPR003594">
    <property type="entry name" value="HATPase_dom"/>
</dbReference>
<dbReference type="PANTHER" id="PTHR43065:SF10">
    <property type="entry name" value="PEROXIDE STRESS-ACTIVATED HISTIDINE KINASE MAK3"/>
    <property type="match status" value="1"/>
</dbReference>
<sequence>MREEENIGIYQSQAKLRWIVLAIAGIISSVSIFYTNRIVEVFKKREQNSVELFANTLEYVINADVDDDIPVVFEEIIAANNSIPLVLTDSDKKPVQSKNVKINENAEEREIQLLLERELQTMEREYEPILVTFRNSETGEVTGYQYVYYRNSDLLRQLQYYPYVQLSVIFAFGLIVFIIFSYSKTAEQNRVWVGLAKETAHQLGTPLSSLMAWSEYFKTDPDTKDKEVILELDKDIRRLEMITSRFSNIGSVPIIEEENIYDVIKSTVNYLQSRISSKVTINVTAVTEETYAGINRPLFEWVIENICKNAVDAMSGVGTIDIHIIKANEGRVIIDIKDSGKGIAKGNIKRLFHPGFTTKKRGWGLGLTLVKRIIENYHKGKIYVKSSEVGVGTTFRIMLEP</sequence>
<keyword evidence="9" id="KW-0472">Membrane</keyword>
<dbReference type="Proteomes" id="UP001172082">
    <property type="component" value="Unassembled WGS sequence"/>
</dbReference>
<evidence type="ECO:0000256" key="4">
    <source>
        <dbReference type="ARBA" id="ARBA00022679"/>
    </source>
</evidence>
<evidence type="ECO:0000313" key="12">
    <source>
        <dbReference type="Proteomes" id="UP001172082"/>
    </source>
</evidence>
<protein>
    <recommendedName>
        <fullName evidence="2">histidine kinase</fullName>
        <ecNumber evidence="2">2.7.13.3</ecNumber>
    </recommendedName>
</protein>
<keyword evidence="6 11" id="KW-0418">Kinase</keyword>
<evidence type="ECO:0000256" key="5">
    <source>
        <dbReference type="ARBA" id="ARBA00022741"/>
    </source>
</evidence>
<organism evidence="11 12">
    <name type="scientific">Splendidivirga corallicola</name>
    <dbReference type="NCBI Taxonomy" id="3051826"/>
    <lineage>
        <taxon>Bacteria</taxon>
        <taxon>Pseudomonadati</taxon>
        <taxon>Bacteroidota</taxon>
        <taxon>Cytophagia</taxon>
        <taxon>Cytophagales</taxon>
        <taxon>Splendidivirgaceae</taxon>
        <taxon>Splendidivirga</taxon>
    </lineage>
</organism>
<evidence type="ECO:0000313" key="11">
    <source>
        <dbReference type="EMBL" id="MDN5200542.1"/>
    </source>
</evidence>
<evidence type="ECO:0000256" key="2">
    <source>
        <dbReference type="ARBA" id="ARBA00012438"/>
    </source>
</evidence>
<gene>
    <name evidence="11" type="ORF">QQ008_04195</name>
</gene>
<dbReference type="PRINTS" id="PR00344">
    <property type="entry name" value="BCTRLSENSOR"/>
</dbReference>
<dbReference type="SUPFAM" id="SSF55874">
    <property type="entry name" value="ATPase domain of HSP90 chaperone/DNA topoisomerase II/histidine kinase"/>
    <property type="match status" value="1"/>
</dbReference>
<comment type="caution">
    <text evidence="11">The sequence shown here is derived from an EMBL/GenBank/DDBJ whole genome shotgun (WGS) entry which is preliminary data.</text>
</comment>
<keyword evidence="9" id="KW-0812">Transmembrane</keyword>
<evidence type="ECO:0000256" key="9">
    <source>
        <dbReference type="SAM" id="Phobius"/>
    </source>
</evidence>
<keyword evidence="12" id="KW-1185">Reference proteome</keyword>
<dbReference type="RefSeq" id="WP_346750565.1">
    <property type="nucleotide sequence ID" value="NZ_JAUJEA010000001.1"/>
</dbReference>
<dbReference type="GO" id="GO:0016301">
    <property type="term" value="F:kinase activity"/>
    <property type="evidence" value="ECO:0007669"/>
    <property type="project" value="UniProtKB-KW"/>
</dbReference>
<dbReference type="Pfam" id="PF02518">
    <property type="entry name" value="HATPase_c"/>
    <property type="match status" value="1"/>
</dbReference>
<evidence type="ECO:0000256" key="3">
    <source>
        <dbReference type="ARBA" id="ARBA00022553"/>
    </source>
</evidence>
<keyword evidence="3" id="KW-0597">Phosphoprotein</keyword>
<proteinExistence type="predicted"/>
<dbReference type="InterPro" id="IPR005467">
    <property type="entry name" value="His_kinase_dom"/>
</dbReference>
<evidence type="ECO:0000256" key="7">
    <source>
        <dbReference type="ARBA" id="ARBA00022840"/>
    </source>
</evidence>
<evidence type="ECO:0000256" key="6">
    <source>
        <dbReference type="ARBA" id="ARBA00022777"/>
    </source>
</evidence>
<comment type="catalytic activity">
    <reaction evidence="1">
        <text>ATP + protein L-histidine = ADP + protein N-phospho-L-histidine.</text>
        <dbReference type="EC" id="2.7.13.3"/>
    </reaction>
</comment>
<feature type="domain" description="Histidine kinase" evidence="10">
    <location>
        <begin position="198"/>
        <end position="401"/>
    </location>
</feature>
<dbReference type="InterPro" id="IPR036890">
    <property type="entry name" value="HATPase_C_sf"/>
</dbReference>
<keyword evidence="4" id="KW-0808">Transferase</keyword>
<keyword evidence="5" id="KW-0547">Nucleotide-binding</keyword>
<dbReference type="SMART" id="SM00387">
    <property type="entry name" value="HATPase_c"/>
    <property type="match status" value="1"/>
</dbReference>
<evidence type="ECO:0000259" key="10">
    <source>
        <dbReference type="PROSITE" id="PS50109"/>
    </source>
</evidence>
<dbReference type="PANTHER" id="PTHR43065">
    <property type="entry name" value="SENSOR HISTIDINE KINASE"/>
    <property type="match status" value="1"/>
</dbReference>
<evidence type="ECO:0000256" key="8">
    <source>
        <dbReference type="ARBA" id="ARBA00023012"/>
    </source>
</evidence>
<keyword evidence="7" id="KW-0067">ATP-binding</keyword>
<dbReference type="EC" id="2.7.13.3" evidence="2"/>
<dbReference type="PROSITE" id="PS50109">
    <property type="entry name" value="HIS_KIN"/>
    <property type="match status" value="1"/>
</dbReference>
<dbReference type="InterPro" id="IPR004358">
    <property type="entry name" value="Sig_transdc_His_kin-like_C"/>
</dbReference>
<reference evidence="11" key="1">
    <citation type="submission" date="2023-06" db="EMBL/GenBank/DDBJ databases">
        <title>Genomic of Parafulvivirga corallium.</title>
        <authorList>
            <person name="Wang G."/>
        </authorList>
    </citation>
    <scope>NUCLEOTIDE SEQUENCE</scope>
    <source>
        <strain evidence="11">BMA10</strain>
    </source>
</reference>